<organism evidence="1 2">
    <name type="scientific">Methanobrevibacter filiformis</name>
    <dbReference type="NCBI Taxonomy" id="55758"/>
    <lineage>
        <taxon>Archaea</taxon>
        <taxon>Methanobacteriati</taxon>
        <taxon>Methanobacteriota</taxon>
        <taxon>Methanomada group</taxon>
        <taxon>Methanobacteria</taxon>
        <taxon>Methanobacteriales</taxon>
        <taxon>Methanobacteriaceae</taxon>
        <taxon>Methanobrevibacter</taxon>
    </lineage>
</organism>
<name>A0A166DEU2_9EURY</name>
<dbReference type="SUPFAM" id="SSF52218">
    <property type="entry name" value="Flavoproteins"/>
    <property type="match status" value="1"/>
</dbReference>
<proteinExistence type="predicted"/>
<dbReference type="Gene3D" id="3.40.50.360">
    <property type="match status" value="1"/>
</dbReference>
<protein>
    <submittedName>
        <fullName evidence="1">Flavodoxin</fullName>
    </submittedName>
</protein>
<comment type="caution">
    <text evidence="1">The sequence shown here is derived from an EMBL/GenBank/DDBJ whole genome shotgun (WGS) entry which is preliminary data.</text>
</comment>
<evidence type="ECO:0000313" key="2">
    <source>
        <dbReference type="Proteomes" id="UP000077066"/>
    </source>
</evidence>
<keyword evidence="2" id="KW-1185">Reference proteome</keyword>
<reference evidence="1 2" key="1">
    <citation type="submission" date="2016-04" db="EMBL/GenBank/DDBJ databases">
        <title>Genome sequence of Methanobrevibacter filiformis DSM 11501.</title>
        <authorList>
            <person name="Poehlein A."/>
            <person name="Seedorf H."/>
            <person name="Daniel R."/>
        </authorList>
    </citation>
    <scope>NUCLEOTIDE SEQUENCE [LARGE SCALE GENOMIC DNA]</scope>
    <source>
        <strain evidence="1 2">DSM 11501</strain>
    </source>
</reference>
<dbReference type="Proteomes" id="UP000077066">
    <property type="component" value="Unassembled WGS sequence"/>
</dbReference>
<accession>A0A166DEU2</accession>
<gene>
    <name evidence="1" type="ORF">MBFIL_06370</name>
</gene>
<dbReference type="AlphaFoldDB" id="A0A166DEU2"/>
<evidence type="ECO:0000313" key="1">
    <source>
        <dbReference type="EMBL" id="KZX15522.1"/>
    </source>
</evidence>
<dbReference type="STRING" id="55758.MBFIL_06370"/>
<dbReference type="PATRIC" id="fig|55758.3.peg.715"/>
<sequence>MDKKVLIIVHSYHQMNTMEIAEAFSKKTNAKIVKAQDFNIEEIENYDFIGFGSGIDIQDL</sequence>
<dbReference type="EMBL" id="LWMT01000095">
    <property type="protein sequence ID" value="KZX15522.1"/>
    <property type="molecule type" value="Genomic_DNA"/>
</dbReference>
<dbReference type="InterPro" id="IPR029039">
    <property type="entry name" value="Flavoprotein-like_sf"/>
</dbReference>